<dbReference type="GO" id="GO:0003677">
    <property type="term" value="F:DNA binding"/>
    <property type="evidence" value="ECO:0007669"/>
    <property type="project" value="UniProtKB-UniRule"/>
</dbReference>
<keyword evidence="2" id="KW-0963">Cytoplasm</keyword>
<dbReference type="SUPFAM" id="SSF82607">
    <property type="entry name" value="YbaB-like"/>
    <property type="match status" value="1"/>
</dbReference>
<proteinExistence type="inferred from homology"/>
<gene>
    <name evidence="3" type="ORF">BWR60_25335</name>
</gene>
<comment type="caution">
    <text evidence="3">The sequence shown here is derived from an EMBL/GenBank/DDBJ whole genome shotgun (WGS) entry which is preliminary data.</text>
</comment>
<dbReference type="Proteomes" id="UP000196655">
    <property type="component" value="Unassembled WGS sequence"/>
</dbReference>
<dbReference type="PIRSF" id="PIRSF004555">
    <property type="entry name" value="UCP004555"/>
    <property type="match status" value="1"/>
</dbReference>
<dbReference type="STRING" id="1122125.GCA_000423185_04034"/>
<comment type="function">
    <text evidence="2">Binds to DNA and alters its conformation. May be involved in regulation of gene expression, nucleoid organization and DNA protection.</text>
</comment>
<evidence type="ECO:0000313" key="4">
    <source>
        <dbReference type="Proteomes" id="UP000196655"/>
    </source>
</evidence>
<dbReference type="GO" id="GO:0043590">
    <property type="term" value="C:bacterial nucleoid"/>
    <property type="evidence" value="ECO:0007669"/>
    <property type="project" value="UniProtKB-UniRule"/>
</dbReference>
<dbReference type="Pfam" id="PF02575">
    <property type="entry name" value="YbaB_DNA_bd"/>
    <property type="match status" value="1"/>
</dbReference>
<evidence type="ECO:0000256" key="1">
    <source>
        <dbReference type="ARBA" id="ARBA00023125"/>
    </source>
</evidence>
<organism evidence="3 4">
    <name type="scientific">Inquilinus limosus</name>
    <dbReference type="NCBI Taxonomy" id="171674"/>
    <lineage>
        <taxon>Bacteria</taxon>
        <taxon>Pseudomonadati</taxon>
        <taxon>Pseudomonadota</taxon>
        <taxon>Alphaproteobacteria</taxon>
        <taxon>Rhodospirillales</taxon>
        <taxon>Rhodospirillaceae</taxon>
        <taxon>Inquilinus</taxon>
    </lineage>
</organism>
<comment type="similarity">
    <text evidence="2">Belongs to the YbaB/EbfC family.</text>
</comment>
<dbReference type="InterPro" id="IPR004401">
    <property type="entry name" value="YbaB/EbfC"/>
</dbReference>
<protein>
    <recommendedName>
        <fullName evidence="2">Nucleoid-associated protein BWR60_25335</fullName>
    </recommendedName>
</protein>
<dbReference type="Gene3D" id="3.30.1310.10">
    <property type="entry name" value="Nucleoid-associated protein YbaB-like domain"/>
    <property type="match status" value="1"/>
</dbReference>
<comment type="subunit">
    <text evidence="2">Homodimer.</text>
</comment>
<dbReference type="PANTHER" id="PTHR33449:SF1">
    <property type="entry name" value="NUCLEOID-ASSOCIATED PROTEIN YBAB"/>
    <property type="match status" value="1"/>
</dbReference>
<evidence type="ECO:0000256" key="2">
    <source>
        <dbReference type="HAMAP-Rule" id="MF_00274"/>
    </source>
</evidence>
<comment type="subcellular location">
    <subcellularLocation>
        <location evidence="2">Cytoplasm</location>
        <location evidence="2">Nucleoid</location>
    </subcellularLocation>
</comment>
<evidence type="ECO:0000313" key="3">
    <source>
        <dbReference type="EMBL" id="OWJ64294.1"/>
    </source>
</evidence>
<dbReference type="NCBIfam" id="TIGR00103">
    <property type="entry name" value="DNA_YbaB_EbfC"/>
    <property type="match status" value="1"/>
</dbReference>
<dbReference type="InterPro" id="IPR036894">
    <property type="entry name" value="YbaB-like_sf"/>
</dbReference>
<dbReference type="AlphaFoldDB" id="A0A211ZGI8"/>
<name>A0A211ZGI8_9PROT</name>
<reference evidence="4" key="1">
    <citation type="submission" date="2017-05" db="EMBL/GenBank/DDBJ databases">
        <authorList>
            <person name="Macchi M."/>
            <person name="Festa S."/>
            <person name="Coppotelli B.M."/>
            <person name="Morelli I.S."/>
        </authorList>
    </citation>
    <scope>NUCLEOTIDE SEQUENCE [LARGE SCALE GENOMIC DNA]</scope>
    <source>
        <strain evidence="4">I</strain>
    </source>
</reference>
<dbReference type="GO" id="GO:0005829">
    <property type="term" value="C:cytosol"/>
    <property type="evidence" value="ECO:0007669"/>
    <property type="project" value="TreeGrafter"/>
</dbReference>
<keyword evidence="1 2" id="KW-0238">DNA-binding</keyword>
<dbReference type="OrthoDB" id="9803080at2"/>
<dbReference type="HAMAP" id="MF_00274">
    <property type="entry name" value="DNA_YbaB_EbfC"/>
    <property type="match status" value="1"/>
</dbReference>
<keyword evidence="4" id="KW-1185">Reference proteome</keyword>
<dbReference type="RefSeq" id="WP_088154194.1">
    <property type="nucleotide sequence ID" value="NZ_NHON01000062.1"/>
</dbReference>
<dbReference type="EMBL" id="NHON01000062">
    <property type="protein sequence ID" value="OWJ64294.1"/>
    <property type="molecule type" value="Genomic_DNA"/>
</dbReference>
<accession>A0A211ZGI8</accession>
<dbReference type="PANTHER" id="PTHR33449">
    <property type="entry name" value="NUCLEOID-ASSOCIATED PROTEIN YBAB"/>
    <property type="match status" value="1"/>
</dbReference>
<sequence>MKNLGQMMKQAQEMQAKMAEMQSRLGEIEVPGQAGAGMIAVVLNGKGELRSLKIDPKLVDPSEVEVLEDLIVAAFNDAKSKVEDAVQAETQKLMGGLKLPPGMKLPF</sequence>